<feature type="domain" description="Glycoside hydrolase family 2" evidence="7">
    <location>
        <begin position="822"/>
        <end position="925"/>
    </location>
</feature>
<dbReference type="GO" id="GO:0004553">
    <property type="term" value="F:hydrolase activity, hydrolyzing O-glycosyl compounds"/>
    <property type="evidence" value="ECO:0007669"/>
    <property type="project" value="InterPro"/>
</dbReference>
<evidence type="ECO:0000259" key="6">
    <source>
        <dbReference type="Pfam" id="PF16355"/>
    </source>
</evidence>
<dbReference type="STRING" id="551995.SAMN05192574_107124"/>
<evidence type="ECO:0000259" key="8">
    <source>
        <dbReference type="Pfam" id="PF22666"/>
    </source>
</evidence>
<comment type="similarity">
    <text evidence="1">Belongs to the glycosyl hydrolase 2 family.</text>
</comment>
<dbReference type="InterPro" id="IPR032311">
    <property type="entry name" value="DUF4982"/>
</dbReference>
<keyword evidence="10" id="KW-1185">Reference proteome</keyword>
<dbReference type="InterPro" id="IPR054593">
    <property type="entry name" value="Beta-mannosidase-like_N2"/>
</dbReference>
<evidence type="ECO:0000259" key="7">
    <source>
        <dbReference type="Pfam" id="PF18565"/>
    </source>
</evidence>
<dbReference type="InterPro" id="IPR040605">
    <property type="entry name" value="Glyco_hydro2_dom5"/>
</dbReference>
<protein>
    <submittedName>
        <fullName evidence="9">Beta-galactosidase</fullName>
    </submittedName>
</protein>
<dbReference type="Gene3D" id="3.20.20.80">
    <property type="entry name" value="Glycosidases"/>
    <property type="match status" value="1"/>
</dbReference>
<dbReference type="InterPro" id="IPR036156">
    <property type="entry name" value="Beta-gal/glucu_dom_sf"/>
</dbReference>
<dbReference type="Gene3D" id="2.60.120.260">
    <property type="entry name" value="Galactose-binding domain-like"/>
    <property type="match status" value="1"/>
</dbReference>
<reference evidence="10" key="1">
    <citation type="submission" date="2016-10" db="EMBL/GenBank/DDBJ databases">
        <authorList>
            <person name="Varghese N."/>
            <person name="Submissions S."/>
        </authorList>
    </citation>
    <scope>NUCLEOTIDE SEQUENCE [LARGE SCALE GENOMIC DNA]</scope>
    <source>
        <strain evidence="10">Gh-48</strain>
    </source>
</reference>
<dbReference type="InterPro" id="IPR006101">
    <property type="entry name" value="Glyco_hydro_2"/>
</dbReference>
<dbReference type="SUPFAM" id="SSF51445">
    <property type="entry name" value="(Trans)glycosidases"/>
    <property type="match status" value="1"/>
</dbReference>
<organism evidence="9 10">
    <name type="scientific">Mucilaginibacter gossypiicola</name>
    <dbReference type="NCBI Taxonomy" id="551995"/>
    <lineage>
        <taxon>Bacteria</taxon>
        <taxon>Pseudomonadati</taxon>
        <taxon>Bacteroidota</taxon>
        <taxon>Sphingobacteriia</taxon>
        <taxon>Sphingobacteriales</taxon>
        <taxon>Sphingobacteriaceae</taxon>
        <taxon>Mucilaginibacter</taxon>
    </lineage>
</organism>
<dbReference type="InterPro" id="IPR017853">
    <property type="entry name" value="GH"/>
</dbReference>
<dbReference type="NCBIfam" id="NF041463">
    <property type="entry name" value="GalB"/>
    <property type="match status" value="1"/>
</dbReference>
<proteinExistence type="inferred from homology"/>
<evidence type="ECO:0000259" key="4">
    <source>
        <dbReference type="Pfam" id="PF00703"/>
    </source>
</evidence>
<evidence type="ECO:0000256" key="2">
    <source>
        <dbReference type="ARBA" id="ARBA00022801"/>
    </source>
</evidence>
<dbReference type="GO" id="GO:0005975">
    <property type="term" value="P:carbohydrate metabolic process"/>
    <property type="evidence" value="ECO:0007669"/>
    <property type="project" value="InterPro"/>
</dbReference>
<dbReference type="Pfam" id="PF22666">
    <property type="entry name" value="Glyco_hydro_2_N2"/>
    <property type="match status" value="1"/>
</dbReference>
<dbReference type="EMBL" id="FOCL01000007">
    <property type="protein sequence ID" value="SEO33876.1"/>
    <property type="molecule type" value="Genomic_DNA"/>
</dbReference>
<feature type="domain" description="Glycoside hydrolase family 2 catalytic" evidence="5">
    <location>
        <begin position="411"/>
        <end position="560"/>
    </location>
</feature>
<dbReference type="InterPro" id="IPR008979">
    <property type="entry name" value="Galactose-bd-like_sf"/>
</dbReference>
<dbReference type="InterPro" id="IPR013783">
    <property type="entry name" value="Ig-like_fold"/>
</dbReference>
<sequence>MKFKQPVAPAQLSFLKEILYMAKLKRLPLVSFLAILISIPAIAQQKKEKLTEGRERININKGWMFYRYDDKGDNLIYDERPAVYNKHDDIVADSRPAQANFEGTSEKVLKKWILPTANDFIADASKHYLRPAGNPGENFPFVQEGFNDRQWQHIDLPHDWAAKGPFNTDTNAVVGGGMGRLPVQGIAWYRKKITIPATDRSKSIYLDIDGAMSYAMVWLNGKLVGGWPYGYNSFRLDLTPYVKFGGANQIAIRLDNPPNSSRWYPGSGLYRNVWLTKTNAVQVAQWGTTVQTSNVSESAATVALKVNVENKGNKDQQVKVVTGIYNTDNAPGIEKLVVNFPVSVIHISNHAKQSVTNQVVLSHPALWGPLPQQTPNLYTAVTRLYVGSQLVDTYRTSFGIRDIKFDPVKGVIVNGRQIRIQGVNQHNDLGALGVAFNARATERQLELLRELGCNAIRLAHNPPAPELLEMTDKMGFLVIDEVFDCWNQGKTPLDFHLIFPEWYEADIRSFIRRDKNHPSIIAWSFGNEVGEQYTGDAGADVAKKLAGIVKDEDSTRPTAASMNYARPNMPFPESTDLISLNYQGEGIRDAPAYAGLKGIRTSPLYPAFHSKFPQKMIVSSETASTLSTRGSYIYPVTKEISAPVNDTSGGDPHHRYVSAYELYTAQFGASPDKVFMSQDKHPFVAGEFVWSGWDYIGEPTPYYSSRSSYSGIIDLAGFKKDRFYLYQSRWRPDLPFAHILPHWTWPGREGEITPVHVFSSADEAELFLNGQSQGRIRRGAFEYRFRWDSVKYQPGQLKVITYKNGQLWATETIKTAGAASKLALMADRKAIKADGYDLSFVTVKVLDEAGDLVPEANNDIQFSITGPGEIVATDNGDPSDLVAFPSKRRKAFSGMALVIIKSKSGQPGKLIIKAESTGLKPESVTVMTK</sequence>
<dbReference type="Pfam" id="PF02836">
    <property type="entry name" value="Glyco_hydro_2_C"/>
    <property type="match status" value="1"/>
</dbReference>
<keyword evidence="3" id="KW-0326">Glycosidase</keyword>
<evidence type="ECO:0000256" key="1">
    <source>
        <dbReference type="ARBA" id="ARBA00007401"/>
    </source>
</evidence>
<feature type="domain" description="DUF4982" evidence="6">
    <location>
        <begin position="750"/>
        <end position="809"/>
    </location>
</feature>
<dbReference type="AlphaFoldDB" id="A0A1H8NW40"/>
<dbReference type="PANTHER" id="PTHR42732">
    <property type="entry name" value="BETA-GALACTOSIDASE"/>
    <property type="match status" value="1"/>
</dbReference>
<dbReference type="SUPFAM" id="SSF49303">
    <property type="entry name" value="beta-Galactosidase/glucuronidase domain"/>
    <property type="match status" value="1"/>
</dbReference>
<dbReference type="Pfam" id="PF18565">
    <property type="entry name" value="Glyco_hydro2_C5"/>
    <property type="match status" value="1"/>
</dbReference>
<dbReference type="Gene3D" id="2.60.40.10">
    <property type="entry name" value="Immunoglobulins"/>
    <property type="match status" value="3"/>
</dbReference>
<evidence type="ECO:0000256" key="3">
    <source>
        <dbReference type="ARBA" id="ARBA00023295"/>
    </source>
</evidence>
<dbReference type="InterPro" id="IPR006102">
    <property type="entry name" value="Ig-like_GH2"/>
</dbReference>
<accession>A0A1H8NW40</accession>
<evidence type="ECO:0000259" key="5">
    <source>
        <dbReference type="Pfam" id="PF02836"/>
    </source>
</evidence>
<feature type="domain" description="Beta-mannosidase-like galactose-binding" evidence="8">
    <location>
        <begin position="188"/>
        <end position="260"/>
    </location>
</feature>
<feature type="domain" description="Glycoside hydrolase family 2 immunoglobulin-like beta-sandwich" evidence="4">
    <location>
        <begin position="292"/>
        <end position="401"/>
    </location>
</feature>
<dbReference type="SUPFAM" id="SSF49785">
    <property type="entry name" value="Galactose-binding domain-like"/>
    <property type="match status" value="1"/>
</dbReference>
<evidence type="ECO:0000313" key="10">
    <source>
        <dbReference type="Proteomes" id="UP000198942"/>
    </source>
</evidence>
<dbReference type="PRINTS" id="PR00132">
    <property type="entry name" value="GLHYDRLASE2"/>
</dbReference>
<gene>
    <name evidence="9" type="ORF">SAMN05192574_107124</name>
</gene>
<name>A0A1H8NW40_9SPHI</name>
<dbReference type="InterPro" id="IPR006103">
    <property type="entry name" value="Glyco_hydro_2_cat"/>
</dbReference>
<dbReference type="Pfam" id="PF00703">
    <property type="entry name" value="Glyco_hydro_2"/>
    <property type="match status" value="1"/>
</dbReference>
<dbReference type="Proteomes" id="UP000198942">
    <property type="component" value="Unassembled WGS sequence"/>
</dbReference>
<dbReference type="InterPro" id="IPR048229">
    <property type="entry name" value="GalB-like"/>
</dbReference>
<dbReference type="PANTHER" id="PTHR42732:SF1">
    <property type="entry name" value="BETA-MANNOSIDASE"/>
    <property type="match status" value="1"/>
</dbReference>
<keyword evidence="2" id="KW-0378">Hydrolase</keyword>
<dbReference type="InterPro" id="IPR051913">
    <property type="entry name" value="GH2_Domain-Containing"/>
</dbReference>
<evidence type="ECO:0000313" key="9">
    <source>
        <dbReference type="EMBL" id="SEO33876.1"/>
    </source>
</evidence>
<dbReference type="Pfam" id="PF16355">
    <property type="entry name" value="DUF4982"/>
    <property type="match status" value="1"/>
</dbReference>